<dbReference type="Proteomes" id="UP000824533">
    <property type="component" value="Linkage Group LG17"/>
</dbReference>
<proteinExistence type="predicted"/>
<comment type="caution">
    <text evidence="1">The sequence shown here is derived from an EMBL/GenBank/DDBJ whole genome shotgun (WGS) entry which is preliminary data.</text>
</comment>
<protein>
    <submittedName>
        <fullName evidence="1">Uncharacterized protein</fullName>
    </submittedName>
</protein>
<organism evidence="1 2">
    <name type="scientific">Dendrolimus kikuchii</name>
    <dbReference type="NCBI Taxonomy" id="765133"/>
    <lineage>
        <taxon>Eukaryota</taxon>
        <taxon>Metazoa</taxon>
        <taxon>Ecdysozoa</taxon>
        <taxon>Arthropoda</taxon>
        <taxon>Hexapoda</taxon>
        <taxon>Insecta</taxon>
        <taxon>Pterygota</taxon>
        <taxon>Neoptera</taxon>
        <taxon>Endopterygota</taxon>
        <taxon>Lepidoptera</taxon>
        <taxon>Glossata</taxon>
        <taxon>Ditrysia</taxon>
        <taxon>Bombycoidea</taxon>
        <taxon>Lasiocampidae</taxon>
        <taxon>Dendrolimus</taxon>
    </lineage>
</organism>
<evidence type="ECO:0000313" key="1">
    <source>
        <dbReference type="EMBL" id="KAJ0174540.1"/>
    </source>
</evidence>
<dbReference type="EMBL" id="CM034403">
    <property type="protein sequence ID" value="KAJ0174540.1"/>
    <property type="molecule type" value="Genomic_DNA"/>
</dbReference>
<evidence type="ECO:0000313" key="2">
    <source>
        <dbReference type="Proteomes" id="UP000824533"/>
    </source>
</evidence>
<name>A0ACC1CSF0_9NEOP</name>
<accession>A0ACC1CSF0</accession>
<reference evidence="1 2" key="1">
    <citation type="journal article" date="2021" name="Front. Genet.">
        <title>Chromosome-Level Genome Assembly Reveals Significant Gene Expansion in the Toll and IMD Signaling Pathways of Dendrolimus kikuchii.</title>
        <authorList>
            <person name="Zhou J."/>
            <person name="Wu P."/>
            <person name="Xiong Z."/>
            <person name="Liu N."/>
            <person name="Zhao N."/>
            <person name="Ji M."/>
            <person name="Qiu Y."/>
            <person name="Yang B."/>
        </authorList>
    </citation>
    <scope>NUCLEOTIDE SEQUENCE [LARGE SCALE GENOMIC DNA]</scope>
    <source>
        <strain evidence="1">Ann1</strain>
    </source>
</reference>
<sequence>MVLTANSCQLASFFIGVAEICFLSGPIGRCDYCCLRDDAVDIQYKLYTRANPTEFQVIQREDEAGFRNTNFDPSNPTVIYLMGFSESASGVSTVTLRDAYLQNGDYNFISVDWSRLIAFPWYTAAVRNTRYMAMRLATFVEFLESAAGVAPSSLHIIGFSLGAEAAGFTGKELRRKGKTVGRITGLDPAYPGYSLRDSEGHLTKGDALFVDVIHTNPGIFGFPLPIGDVDFYPNAGAWIQPGCWVDELIKNREFRFVYGCSHIRAWRLYAESVTNPTGFPATLCRDWKSATSRCQFQTHGYMGIAARRPMAGKLYLETNARPPFAKNGP</sequence>
<gene>
    <name evidence="1" type="ORF">K1T71_009648</name>
</gene>
<keyword evidence="2" id="KW-1185">Reference proteome</keyword>